<reference evidence="2" key="1">
    <citation type="journal article" date="2019" name="Int. J. Syst. Evol. Microbiol.">
        <title>The Global Catalogue of Microorganisms (GCM) 10K type strain sequencing project: providing services to taxonomists for standard genome sequencing and annotation.</title>
        <authorList>
            <consortium name="The Broad Institute Genomics Platform"/>
            <consortium name="The Broad Institute Genome Sequencing Center for Infectious Disease"/>
            <person name="Wu L."/>
            <person name="Ma J."/>
        </authorList>
    </citation>
    <scope>NUCLEOTIDE SEQUENCE [LARGE SCALE GENOMIC DNA]</scope>
    <source>
        <strain evidence="2">JCM 18720</strain>
    </source>
</reference>
<accession>A0ABP9RTM2</accession>
<evidence type="ECO:0000313" key="1">
    <source>
        <dbReference type="EMBL" id="GAA5186001.1"/>
    </source>
</evidence>
<proteinExistence type="predicted"/>
<comment type="caution">
    <text evidence="1">The sequence shown here is derived from an EMBL/GenBank/DDBJ whole genome shotgun (WGS) entry which is preliminary data.</text>
</comment>
<protein>
    <submittedName>
        <fullName evidence="1">Uncharacterized protein</fullName>
    </submittedName>
</protein>
<dbReference type="EMBL" id="BAABLF010000001">
    <property type="protein sequence ID" value="GAA5186001.1"/>
    <property type="molecule type" value="Genomic_DNA"/>
</dbReference>
<organism evidence="1 2">
    <name type="scientific">Ferrimonas gelatinilytica</name>
    <dbReference type="NCBI Taxonomy" id="1255257"/>
    <lineage>
        <taxon>Bacteria</taxon>
        <taxon>Pseudomonadati</taxon>
        <taxon>Pseudomonadota</taxon>
        <taxon>Gammaproteobacteria</taxon>
        <taxon>Alteromonadales</taxon>
        <taxon>Ferrimonadaceae</taxon>
        <taxon>Ferrimonas</taxon>
    </lineage>
</organism>
<evidence type="ECO:0000313" key="2">
    <source>
        <dbReference type="Proteomes" id="UP001501600"/>
    </source>
</evidence>
<dbReference type="Proteomes" id="UP001501600">
    <property type="component" value="Unassembled WGS sequence"/>
</dbReference>
<name>A0ABP9RTM2_9GAMM</name>
<sequence length="71" mass="8351">MLPLRPNNLEGFSISAFEQIRRPSIRGITQKIMRSVNTKAKVIGCSGLKDNYYAFEMVYRRRRQYAKQPKQ</sequence>
<keyword evidence="2" id="KW-1185">Reference proteome</keyword>
<gene>
    <name evidence="1" type="ORF">GCM10025772_00580</name>
</gene>